<gene>
    <name evidence="4" type="ORF">MNOR_LOCUS11678</name>
</gene>
<accession>A0AAV2QG11</accession>
<evidence type="ECO:0000256" key="2">
    <source>
        <dbReference type="SAM" id="Phobius"/>
    </source>
</evidence>
<name>A0AAV2QG11_MEGNR</name>
<dbReference type="InterPro" id="IPR040911">
    <property type="entry name" value="Exostosin_GT47"/>
</dbReference>
<dbReference type="PANTHER" id="PTHR11062:SF129">
    <property type="entry name" value="EXOSTOSIN-1"/>
    <property type="match status" value="1"/>
</dbReference>
<dbReference type="GO" id="GO:0005794">
    <property type="term" value="C:Golgi apparatus"/>
    <property type="evidence" value="ECO:0007669"/>
    <property type="project" value="TreeGrafter"/>
</dbReference>
<sequence length="681" mass="77591">MQAKKRYFLIFSCCAFLSFGYLGYHWKSNNEDNWYVNLSSYLDSYDIVKDEDISASPSHRSNLESTSRFSIKECSMETCFDLSRCDKDFRVYVYPIDDNVPPSISYMKVLSVIQESNYYTSDPNKACVFVLSLDTLDRDTLSKDYVRNMPPRVHRLALWNDGQNHIIFNLYSGTWPDYTEDLGFDVEKAILAKASISIENFRSGFDISLPLFHKTHPEKGGENGFLAANAFPGTKKYLLAFKGKRYVYGIGSETRNSLYHLHNKRDIVLVTTCKHGGSWKEHKDERCDFDNMQYDKYDYEVLLRNSTFCLVPRGRRLGSFRFLEVLQAGCIPVLLANGWELPFSEVINWGQAAIWADERLLLQVPDMLRSINSSQILWMRQQSQVLWNQYFSSVEKIIHSTLEIVKERVVEHLARPLSVWNSIPGGLVVNLSFSDHLAHFPFYNDKLGVEPSNRYATVIVIRSNSNGHRSMCRKAKKNPCHKYVAMIALTSLLAKSTPGSSHLSDVLEISGLVLIASSTAELPATSTEGVSNLDFDVMFSAPDLRAFLIRTIGHSECLFTKQPRMYFSAVNNSYSLSFTSPEMHNNGSFSQQELYEERAELEKYYSTLPRYLVWNFIGEASARCRLASDAACSSSEGYICSDEGAKEHLRTPICLGKNVSILRDLSRLPLYLTLPCLHPVL</sequence>
<organism evidence="4 5">
    <name type="scientific">Meganyctiphanes norvegica</name>
    <name type="common">Northern krill</name>
    <name type="synonym">Thysanopoda norvegica</name>
    <dbReference type="NCBI Taxonomy" id="48144"/>
    <lineage>
        <taxon>Eukaryota</taxon>
        <taxon>Metazoa</taxon>
        <taxon>Ecdysozoa</taxon>
        <taxon>Arthropoda</taxon>
        <taxon>Crustacea</taxon>
        <taxon>Multicrustacea</taxon>
        <taxon>Malacostraca</taxon>
        <taxon>Eumalacostraca</taxon>
        <taxon>Eucarida</taxon>
        <taxon>Euphausiacea</taxon>
        <taxon>Euphausiidae</taxon>
        <taxon>Meganyctiphanes</taxon>
    </lineage>
</organism>
<comment type="caution">
    <text evidence="4">The sequence shown here is derived from an EMBL/GenBank/DDBJ whole genome shotgun (WGS) entry which is preliminary data.</text>
</comment>
<dbReference type="InterPro" id="IPR004263">
    <property type="entry name" value="Exostosin"/>
</dbReference>
<evidence type="ECO:0000313" key="5">
    <source>
        <dbReference type="Proteomes" id="UP001497623"/>
    </source>
</evidence>
<dbReference type="GO" id="GO:0008375">
    <property type="term" value="F:acetylglucosaminyltransferase activity"/>
    <property type="evidence" value="ECO:0007669"/>
    <property type="project" value="TreeGrafter"/>
</dbReference>
<reference evidence="4 5" key="1">
    <citation type="submission" date="2024-05" db="EMBL/GenBank/DDBJ databases">
        <authorList>
            <person name="Wallberg A."/>
        </authorList>
    </citation>
    <scope>NUCLEOTIDE SEQUENCE [LARGE SCALE GENOMIC DNA]</scope>
</reference>
<proteinExistence type="inferred from homology"/>
<keyword evidence="2" id="KW-0472">Membrane</keyword>
<protein>
    <recommendedName>
        <fullName evidence="3">Exostosin GT47 domain-containing protein</fullName>
    </recommendedName>
</protein>
<dbReference type="GO" id="GO:0015012">
    <property type="term" value="P:heparan sulfate proteoglycan biosynthetic process"/>
    <property type="evidence" value="ECO:0007669"/>
    <property type="project" value="UniProtKB-ARBA"/>
</dbReference>
<keyword evidence="2" id="KW-1133">Transmembrane helix</keyword>
<comment type="similarity">
    <text evidence="1">Belongs to the glycosyltransferase 47 family.</text>
</comment>
<evidence type="ECO:0000259" key="3">
    <source>
        <dbReference type="Pfam" id="PF03016"/>
    </source>
</evidence>
<keyword evidence="2" id="KW-0812">Transmembrane</keyword>
<feature type="non-terminal residue" evidence="4">
    <location>
        <position position="681"/>
    </location>
</feature>
<feature type="transmembrane region" description="Helical" evidence="2">
    <location>
        <begin position="7"/>
        <end position="26"/>
    </location>
</feature>
<evidence type="ECO:0000256" key="1">
    <source>
        <dbReference type="ARBA" id="ARBA00010271"/>
    </source>
</evidence>
<dbReference type="Pfam" id="PF03016">
    <property type="entry name" value="Exostosin_GT47"/>
    <property type="match status" value="1"/>
</dbReference>
<dbReference type="AlphaFoldDB" id="A0AAV2QG11"/>
<evidence type="ECO:0000313" key="4">
    <source>
        <dbReference type="EMBL" id="CAL4082003.1"/>
    </source>
</evidence>
<keyword evidence="5" id="KW-1185">Reference proteome</keyword>
<dbReference type="Proteomes" id="UP001497623">
    <property type="component" value="Unassembled WGS sequence"/>
</dbReference>
<feature type="domain" description="Exostosin GT47" evidence="3">
    <location>
        <begin position="87"/>
        <end position="370"/>
    </location>
</feature>
<dbReference type="GO" id="GO:0015020">
    <property type="term" value="F:glucuronosyltransferase activity"/>
    <property type="evidence" value="ECO:0007669"/>
    <property type="project" value="TreeGrafter"/>
</dbReference>
<dbReference type="PANTHER" id="PTHR11062">
    <property type="entry name" value="EXOSTOSIN HEPARAN SULFATE GLYCOSYLTRANSFERASE -RELATED"/>
    <property type="match status" value="1"/>
</dbReference>
<dbReference type="EMBL" id="CAXKWB010006197">
    <property type="protein sequence ID" value="CAL4082003.1"/>
    <property type="molecule type" value="Genomic_DNA"/>
</dbReference>